<evidence type="ECO:0000313" key="1">
    <source>
        <dbReference type="EMBL" id="AAL94159.1"/>
    </source>
</evidence>
<dbReference type="HOGENOM" id="CLU_729164_0_0_0"/>
<dbReference type="EMBL" id="CP028101">
    <property type="protein sequence ID" value="AVQ15831.1"/>
    <property type="molecule type" value="Genomic_DNA"/>
</dbReference>
<protein>
    <submittedName>
        <fullName evidence="1">Uncharacterized protein</fullName>
    </submittedName>
</protein>
<dbReference type="EMBL" id="AE009951">
    <property type="protein sequence ID" value="AAL94159.1"/>
    <property type="molecule type" value="Genomic_DNA"/>
</dbReference>
<proteinExistence type="predicted"/>
<dbReference type="STRING" id="190304.FN2075"/>
<evidence type="ECO:0000313" key="2">
    <source>
        <dbReference type="EMBL" id="AVQ15831.1"/>
    </source>
</evidence>
<dbReference type="AlphaFoldDB" id="Q8RHG1"/>
<keyword evidence="3" id="KW-1185">Reference proteome</keyword>
<dbReference type="KEGG" id="fnu:FN2075"/>
<accession>Q8RHG1</accession>
<reference evidence="3" key="2">
    <citation type="journal article" date="2018" name="MSphere">
        <title>Fusobacterium Genomics Using MinION and Illumina Sequencing Enables Genome Completion and Correction.</title>
        <authorList>
            <person name="Todd S.M."/>
            <person name="Settlage R.E."/>
            <person name="Lahmers K.K."/>
            <person name="Slade D.J."/>
        </authorList>
    </citation>
    <scope>NUCLEOTIDE SEQUENCE [LARGE SCALE GENOMIC DNA]</scope>
    <source>
        <strain evidence="3">ATCC 25586</strain>
    </source>
</reference>
<organism evidence="1">
    <name type="scientific">Fusobacterium nucleatum subsp. nucleatum (strain ATCC 25586 / DSM 15643 / BCRC 10681 / CIP 101130 / JCM 8532 / KCTC 2640 / LMG 13131 / VPI 4355)</name>
    <dbReference type="NCBI Taxonomy" id="190304"/>
    <lineage>
        <taxon>Bacteria</taxon>
        <taxon>Fusobacteriati</taxon>
        <taxon>Fusobacteriota</taxon>
        <taxon>Fusobacteriia</taxon>
        <taxon>Fusobacteriales</taxon>
        <taxon>Fusobacteriaceae</taxon>
        <taxon>Fusobacterium</taxon>
    </lineage>
</organism>
<reference evidence="1" key="1">
    <citation type="journal article" date="2002" name="J. Bacteriol.">
        <title>Genome sequence and analysis of the oral bacterium Fusobacterium nucleatum strain ATCC 25586.</title>
        <authorList>
            <person name="Kapatral V."/>
            <person name="Anderson I."/>
            <person name="Ivanova N."/>
            <person name="Reznik G."/>
            <person name="Los T."/>
            <person name="Lykidis A."/>
            <person name="Bhattacharyya A."/>
            <person name="Bartman A."/>
            <person name="Gardner W."/>
            <person name="Grechkin G."/>
            <person name="Zhu L."/>
            <person name="Vasieva O."/>
            <person name="Chu L."/>
            <person name="Kogan Y."/>
            <person name="Chaga O."/>
            <person name="Goltsman E."/>
            <person name="Bernal A."/>
            <person name="Larsen N."/>
            <person name="D'Souza M."/>
            <person name="Walunas T."/>
            <person name="Pusch G."/>
            <person name="Haselkorn R."/>
            <person name="Fonstein M."/>
            <person name="Kyrpides N."/>
            <person name="Overbeek R."/>
        </authorList>
    </citation>
    <scope>NUCLEOTIDE SEQUENCE [LARGE SCALE GENOMIC DNA]</scope>
    <source>
        <strain evidence="1">ATCC 25586</strain>
    </source>
</reference>
<dbReference type="EnsemblBacteria" id="AAL94159">
    <property type="protein sequence ID" value="AAL94159"/>
    <property type="gene ID" value="FN2075"/>
</dbReference>
<name>Q8RHG1_FUSNN</name>
<dbReference type="PATRIC" id="fig|190304.8.peg.537"/>
<dbReference type="PaxDb" id="190304-FN2075"/>
<dbReference type="eggNOG" id="ENOG5033T9U">
    <property type="taxonomic scope" value="Bacteria"/>
</dbReference>
<reference evidence="2" key="3">
    <citation type="submission" date="2018-03" db="EMBL/GenBank/DDBJ databases">
        <title>Complete Fusobacterium genomes using hybrid Minion sequencing.</title>
        <authorList>
            <person name="Slade D.J."/>
            <person name="Lahmers K."/>
        </authorList>
    </citation>
    <scope>NUCLEOTIDE SEQUENCE</scope>
    <source>
        <strain evidence="2">ATCC 25586</strain>
    </source>
</reference>
<evidence type="ECO:0000313" key="3">
    <source>
        <dbReference type="Proteomes" id="UP000241660"/>
    </source>
</evidence>
<dbReference type="Proteomes" id="UP000241660">
    <property type="component" value="Chromosome"/>
</dbReference>
<sequence length="309" mass="35936">MRNNNLTMEMLETFSGGVTVDFINNDFFDETNEIYPVFSQLKRKLGSNEKVASIISIKSESGSSSSAIQRNSFNKLINNTQVFYNNSCYIINKNNYKDFYIRKVADGNIGNDKWEGFLYISIRGGQQDTLESHKGNITVFNPACEFATSDISLDLDLVLAYFAMKSINLYDLSNCDKSNYFSLIRELETCLQNLKYNNLDFQGDLLSYCKNHPSLKMAEGKLYDPIQVEEINIRDFKEDKIIDLTHNEAVNLAKYYWDHEKKCILTPARPTNVFWSKHLSNMMQQDFTLEEYFKREEEIVRKRKELLGK</sequence>
<gene>
    <name evidence="1" type="ordered locus">FN2075</name>
    <name evidence="2" type="ORF">C7Y58_02500</name>
</gene>
<dbReference type="InParanoid" id="Q8RHG1"/>
<dbReference type="BioCyc" id="FNUC190304:G1FZS-560-MONOMER"/>